<reference evidence="1" key="1">
    <citation type="journal article" date="2023" name="Insect Mol. Biol.">
        <title>Genome sequencing provides insights into the evolution of gene families encoding plant cell wall-degrading enzymes in longhorned beetles.</title>
        <authorList>
            <person name="Shin N.R."/>
            <person name="Okamura Y."/>
            <person name="Kirsch R."/>
            <person name="Pauchet Y."/>
        </authorList>
    </citation>
    <scope>NUCLEOTIDE SEQUENCE</scope>
    <source>
        <strain evidence="1">RBIC_L_NR</strain>
    </source>
</reference>
<name>A0AAV8X641_9CUCU</name>
<protein>
    <submittedName>
        <fullName evidence="1">Uncharacterized protein</fullName>
    </submittedName>
</protein>
<keyword evidence="2" id="KW-1185">Reference proteome</keyword>
<dbReference type="AlphaFoldDB" id="A0AAV8X641"/>
<proteinExistence type="predicted"/>
<comment type="caution">
    <text evidence="1">The sequence shown here is derived from an EMBL/GenBank/DDBJ whole genome shotgun (WGS) entry which is preliminary data.</text>
</comment>
<evidence type="ECO:0000313" key="2">
    <source>
        <dbReference type="Proteomes" id="UP001162156"/>
    </source>
</evidence>
<accession>A0AAV8X641</accession>
<sequence>MDKSEYAMTVYEEFVEPSSDQNYGFFSLKRNVAL</sequence>
<dbReference type="Proteomes" id="UP001162156">
    <property type="component" value="Unassembled WGS sequence"/>
</dbReference>
<gene>
    <name evidence="1" type="ORF">NQ314_013448</name>
</gene>
<dbReference type="EMBL" id="JANEYF010003732">
    <property type="protein sequence ID" value="KAJ8934407.1"/>
    <property type="molecule type" value="Genomic_DNA"/>
</dbReference>
<evidence type="ECO:0000313" key="1">
    <source>
        <dbReference type="EMBL" id="KAJ8934407.1"/>
    </source>
</evidence>
<organism evidence="1 2">
    <name type="scientific">Rhamnusium bicolor</name>
    <dbReference type="NCBI Taxonomy" id="1586634"/>
    <lineage>
        <taxon>Eukaryota</taxon>
        <taxon>Metazoa</taxon>
        <taxon>Ecdysozoa</taxon>
        <taxon>Arthropoda</taxon>
        <taxon>Hexapoda</taxon>
        <taxon>Insecta</taxon>
        <taxon>Pterygota</taxon>
        <taxon>Neoptera</taxon>
        <taxon>Endopterygota</taxon>
        <taxon>Coleoptera</taxon>
        <taxon>Polyphaga</taxon>
        <taxon>Cucujiformia</taxon>
        <taxon>Chrysomeloidea</taxon>
        <taxon>Cerambycidae</taxon>
        <taxon>Lepturinae</taxon>
        <taxon>Rhagiini</taxon>
        <taxon>Rhamnusium</taxon>
    </lineage>
</organism>